<reference evidence="1 2" key="1">
    <citation type="submission" date="2018-03" db="EMBL/GenBank/DDBJ databases">
        <title>The ancient ancestry and fast evolution of plastids.</title>
        <authorList>
            <person name="Moore K.R."/>
            <person name="Magnabosco C."/>
            <person name="Momper L."/>
            <person name="Gold D.A."/>
            <person name="Bosak T."/>
            <person name="Fournier G.P."/>
        </authorList>
    </citation>
    <scope>NUCLEOTIDE SEQUENCE [LARGE SCALE GENOMIC DNA]</scope>
    <source>
        <strain evidence="1 2">CCALA 037</strain>
    </source>
</reference>
<dbReference type="Proteomes" id="UP000238937">
    <property type="component" value="Unassembled WGS sequence"/>
</dbReference>
<dbReference type="EMBL" id="PVWO01000304">
    <property type="protein sequence ID" value="PSB53283.1"/>
    <property type="molecule type" value="Genomic_DNA"/>
</dbReference>
<evidence type="ECO:0008006" key="3">
    <source>
        <dbReference type="Google" id="ProtNLM"/>
    </source>
</evidence>
<comment type="caution">
    <text evidence="1">The sequence shown here is derived from an EMBL/GenBank/DDBJ whole genome shotgun (WGS) entry which is preliminary data.</text>
</comment>
<dbReference type="AlphaFoldDB" id="A0A2T1G7V8"/>
<proteinExistence type="predicted"/>
<sequence>MARTRRSQLKLAIDFGGSSTKAMATTGDKSIPQRGRYANALVMSPEAIEARSEYLDDYRQQLGADLLHRCFVGVGNRYFAVGSLAVSLGATQALKRLKSQTVAAKVLAVVSILANRWSLGRSFDLELGCLLPPGEFSDRSQLQLELGEALADFDTPLGGLKVDLKAITFYPEGFGIVHLYRLQRPGTVKFGVIMAGHRNISCYALQGDRLINPATCDLGFKFWSDLILEKTSGYELGSLTDAVAEYWLTKDEDVLDPILRSTKDRDRERQQTIETIESTKVLYWQAIQDWLADKLPTDIEEVMLSGGTADVLKTDFVDYLKPRLPLRPDCGNRPGIFNDRAFKLPPLDVPAAYQSRMADVYCLHEYLMPKSSTKKGNR</sequence>
<evidence type="ECO:0000313" key="1">
    <source>
        <dbReference type="EMBL" id="PSB53283.1"/>
    </source>
</evidence>
<gene>
    <name evidence="1" type="ORF">C7B77_19715</name>
</gene>
<organism evidence="1 2">
    <name type="scientific">Chamaesiphon polymorphus CCALA 037</name>
    <dbReference type="NCBI Taxonomy" id="2107692"/>
    <lineage>
        <taxon>Bacteria</taxon>
        <taxon>Bacillati</taxon>
        <taxon>Cyanobacteriota</taxon>
        <taxon>Cyanophyceae</taxon>
        <taxon>Gomontiellales</taxon>
        <taxon>Chamaesiphonaceae</taxon>
        <taxon>Chamaesiphon</taxon>
    </lineage>
</organism>
<dbReference type="RefSeq" id="WP_106308740.1">
    <property type="nucleotide sequence ID" value="NZ_PVWO01000304.1"/>
</dbReference>
<evidence type="ECO:0000313" key="2">
    <source>
        <dbReference type="Proteomes" id="UP000238937"/>
    </source>
</evidence>
<dbReference type="CDD" id="cd10227">
    <property type="entry name" value="ASKHA_NBD_ParM-like"/>
    <property type="match status" value="1"/>
</dbReference>
<dbReference type="OrthoDB" id="528098at2"/>
<accession>A0A2T1G7V8</accession>
<name>A0A2T1G7V8_9CYAN</name>
<keyword evidence="2" id="KW-1185">Reference proteome</keyword>
<protein>
    <recommendedName>
        <fullName evidence="3">Actin-like protein N-terminal domain-containing protein</fullName>
    </recommendedName>
</protein>